<proteinExistence type="predicted"/>
<accession>A0A6A5Y092</accession>
<dbReference type="AlphaFoldDB" id="A0A6A5Y092"/>
<evidence type="ECO:0000313" key="1">
    <source>
        <dbReference type="EMBL" id="KAF2018603.1"/>
    </source>
</evidence>
<dbReference type="Proteomes" id="UP000799778">
    <property type="component" value="Unassembled WGS sequence"/>
</dbReference>
<evidence type="ECO:0000313" key="2">
    <source>
        <dbReference type="Proteomes" id="UP000799778"/>
    </source>
</evidence>
<gene>
    <name evidence="1" type="ORF">BU24DRAFT_405375</name>
</gene>
<name>A0A6A5Y092_9PLEO</name>
<sequence length="231" mass="24737">MLSNNQFKCRKYIKLAGGRSDEHVRCNWTSQKGPLVWGSASVVPRRSIGQTKLGAVSWPITASIGPFGTQPGDKEDEGIRGLQAGPLSCAPPPLGPGGTATPALRATDPMPLCPQSSSSSSIIIICHQRVWGRKLITQSRLVDLEDVDARITVIPYMVRGMPSPEKLPGFLASMLEGSFLVVTSTNESNRTSTHPSLHLPIPIEASPGFRSFVTNDSFLPCAYAKGSGILK</sequence>
<organism evidence="1 2">
    <name type="scientific">Aaosphaeria arxii CBS 175.79</name>
    <dbReference type="NCBI Taxonomy" id="1450172"/>
    <lineage>
        <taxon>Eukaryota</taxon>
        <taxon>Fungi</taxon>
        <taxon>Dikarya</taxon>
        <taxon>Ascomycota</taxon>
        <taxon>Pezizomycotina</taxon>
        <taxon>Dothideomycetes</taxon>
        <taxon>Pleosporomycetidae</taxon>
        <taxon>Pleosporales</taxon>
        <taxon>Pleosporales incertae sedis</taxon>
        <taxon>Aaosphaeria</taxon>
    </lineage>
</organism>
<reference evidence="1" key="1">
    <citation type="journal article" date="2020" name="Stud. Mycol.">
        <title>101 Dothideomycetes genomes: a test case for predicting lifestyles and emergence of pathogens.</title>
        <authorList>
            <person name="Haridas S."/>
            <person name="Albert R."/>
            <person name="Binder M."/>
            <person name="Bloem J."/>
            <person name="Labutti K."/>
            <person name="Salamov A."/>
            <person name="Andreopoulos B."/>
            <person name="Baker S."/>
            <person name="Barry K."/>
            <person name="Bills G."/>
            <person name="Bluhm B."/>
            <person name="Cannon C."/>
            <person name="Castanera R."/>
            <person name="Culley D."/>
            <person name="Daum C."/>
            <person name="Ezra D."/>
            <person name="Gonzalez J."/>
            <person name="Henrissat B."/>
            <person name="Kuo A."/>
            <person name="Liang C."/>
            <person name="Lipzen A."/>
            <person name="Lutzoni F."/>
            <person name="Magnuson J."/>
            <person name="Mondo S."/>
            <person name="Nolan M."/>
            <person name="Ohm R."/>
            <person name="Pangilinan J."/>
            <person name="Park H.-J."/>
            <person name="Ramirez L."/>
            <person name="Alfaro M."/>
            <person name="Sun H."/>
            <person name="Tritt A."/>
            <person name="Yoshinaga Y."/>
            <person name="Zwiers L.-H."/>
            <person name="Turgeon B."/>
            <person name="Goodwin S."/>
            <person name="Spatafora J."/>
            <person name="Crous P."/>
            <person name="Grigoriev I."/>
        </authorList>
    </citation>
    <scope>NUCLEOTIDE SEQUENCE</scope>
    <source>
        <strain evidence="1">CBS 175.79</strain>
    </source>
</reference>
<dbReference type="RefSeq" id="XP_033386942.1">
    <property type="nucleotide sequence ID" value="XM_033525695.1"/>
</dbReference>
<keyword evidence="2" id="KW-1185">Reference proteome</keyword>
<dbReference type="GeneID" id="54283092"/>
<dbReference type="EMBL" id="ML978067">
    <property type="protein sequence ID" value="KAF2018603.1"/>
    <property type="molecule type" value="Genomic_DNA"/>
</dbReference>
<protein>
    <submittedName>
        <fullName evidence="1">Uncharacterized protein</fullName>
    </submittedName>
</protein>